<keyword evidence="3" id="KW-1185">Reference proteome</keyword>
<dbReference type="SUPFAM" id="SSF53098">
    <property type="entry name" value="Ribonuclease H-like"/>
    <property type="match status" value="1"/>
</dbReference>
<dbReference type="AlphaFoldDB" id="A0A9R0K6F0"/>
<dbReference type="GO" id="GO:0003676">
    <property type="term" value="F:nucleic acid binding"/>
    <property type="evidence" value="ECO:0007669"/>
    <property type="project" value="InterPro"/>
</dbReference>
<dbReference type="Pfam" id="PF13456">
    <property type="entry name" value="RVT_3"/>
    <property type="match status" value="1"/>
</dbReference>
<dbReference type="InterPro" id="IPR036397">
    <property type="entry name" value="RNaseH_sf"/>
</dbReference>
<dbReference type="Gene3D" id="3.30.420.10">
    <property type="entry name" value="Ribonuclease H-like superfamily/Ribonuclease H"/>
    <property type="match status" value="1"/>
</dbReference>
<reference evidence="4" key="2">
    <citation type="submission" date="2025-08" db="UniProtKB">
        <authorList>
            <consortium name="RefSeq"/>
        </authorList>
    </citation>
    <scope>IDENTIFICATION</scope>
    <source>
        <tissue evidence="4">Leaf</tissue>
    </source>
</reference>
<dbReference type="Proteomes" id="UP000813463">
    <property type="component" value="Chromosome 1"/>
</dbReference>
<dbReference type="RefSeq" id="XP_021860214.2">
    <property type="nucleotide sequence ID" value="XM_022004522.2"/>
</dbReference>
<accession>A0A9R0K6F0</accession>
<reference evidence="3" key="1">
    <citation type="journal article" date="2021" name="Nat. Commun.">
        <title>Genomic analyses provide insights into spinach domestication and the genetic basis of agronomic traits.</title>
        <authorList>
            <person name="Cai X."/>
            <person name="Sun X."/>
            <person name="Xu C."/>
            <person name="Sun H."/>
            <person name="Wang X."/>
            <person name="Ge C."/>
            <person name="Zhang Z."/>
            <person name="Wang Q."/>
            <person name="Fei Z."/>
            <person name="Jiao C."/>
            <person name="Wang Q."/>
        </authorList>
    </citation>
    <scope>NUCLEOTIDE SEQUENCE [LARGE SCALE GENOMIC DNA]</scope>
    <source>
        <strain evidence="3">cv. Varoflay</strain>
    </source>
</reference>
<sequence length="315" mass="35525">MGVVEMGNEAIDEEVWRATWGIEGPPKLRHFLWNSCQGNLAVKDRLVYLHIATDATCPICYAPSETIVHSLFECELAKEIWLHSNLANALVGAPTSSFVDRWLWITRKCNTIVVGKMAAFMWASWRLRNILLFENEQPHFAMLTAGFVRMVEEYNTYSSKVHRPMSFGTDGVRTQESNSWTRPPQGYVKLNTDAHVVEKCRTGLGVVILDEAGVLVVVAVKKTHNTTPEIAEALAVRYGLIVRRLGYDRICVESDSINVVKAIKSNTCMPTPIHLIYNDIKQDSLFFVSFNISHVKRACNTVAHLVARWDTSDNT</sequence>
<dbReference type="InterPro" id="IPR044730">
    <property type="entry name" value="RNase_H-like_dom_plant"/>
</dbReference>
<feature type="domain" description="RNase H type-1" evidence="1">
    <location>
        <begin position="191"/>
        <end position="309"/>
    </location>
</feature>
<name>A0A9R0K6F0_SPIOL</name>
<dbReference type="InterPro" id="IPR012337">
    <property type="entry name" value="RNaseH-like_sf"/>
</dbReference>
<dbReference type="Pfam" id="PF13966">
    <property type="entry name" value="zf-RVT"/>
    <property type="match status" value="1"/>
</dbReference>
<evidence type="ECO:0000259" key="1">
    <source>
        <dbReference type="Pfam" id="PF13456"/>
    </source>
</evidence>
<dbReference type="KEGG" id="soe:110799297"/>
<evidence type="ECO:0000313" key="3">
    <source>
        <dbReference type="Proteomes" id="UP000813463"/>
    </source>
</evidence>
<gene>
    <name evidence="4" type="primary">LOC110799297</name>
</gene>
<organism evidence="3 4">
    <name type="scientific">Spinacia oleracea</name>
    <name type="common">Spinach</name>
    <dbReference type="NCBI Taxonomy" id="3562"/>
    <lineage>
        <taxon>Eukaryota</taxon>
        <taxon>Viridiplantae</taxon>
        <taxon>Streptophyta</taxon>
        <taxon>Embryophyta</taxon>
        <taxon>Tracheophyta</taxon>
        <taxon>Spermatophyta</taxon>
        <taxon>Magnoliopsida</taxon>
        <taxon>eudicotyledons</taxon>
        <taxon>Gunneridae</taxon>
        <taxon>Pentapetalae</taxon>
        <taxon>Caryophyllales</taxon>
        <taxon>Chenopodiaceae</taxon>
        <taxon>Chenopodioideae</taxon>
        <taxon>Anserineae</taxon>
        <taxon>Spinacia</taxon>
    </lineage>
</organism>
<dbReference type="PANTHER" id="PTHR47074:SF48">
    <property type="entry name" value="POLYNUCLEOTIDYL TRANSFERASE, RIBONUCLEASE H-LIKE SUPERFAMILY PROTEIN"/>
    <property type="match status" value="1"/>
</dbReference>
<dbReference type="PANTHER" id="PTHR47074">
    <property type="entry name" value="BNAC02G40300D PROTEIN"/>
    <property type="match status" value="1"/>
</dbReference>
<evidence type="ECO:0000313" key="4">
    <source>
        <dbReference type="RefSeq" id="XP_021860214.2"/>
    </source>
</evidence>
<proteinExistence type="predicted"/>
<dbReference type="InterPro" id="IPR052929">
    <property type="entry name" value="RNase_H-like_EbsB-rel"/>
</dbReference>
<protein>
    <recommendedName>
        <fullName evidence="5">RNase H type-1 domain-containing protein</fullName>
    </recommendedName>
</protein>
<evidence type="ECO:0000259" key="2">
    <source>
        <dbReference type="Pfam" id="PF13966"/>
    </source>
</evidence>
<dbReference type="CDD" id="cd06222">
    <property type="entry name" value="RNase_H_like"/>
    <property type="match status" value="1"/>
</dbReference>
<dbReference type="GO" id="GO:0004523">
    <property type="term" value="F:RNA-DNA hybrid ribonuclease activity"/>
    <property type="evidence" value="ECO:0007669"/>
    <property type="project" value="InterPro"/>
</dbReference>
<evidence type="ECO:0008006" key="5">
    <source>
        <dbReference type="Google" id="ProtNLM"/>
    </source>
</evidence>
<dbReference type="InterPro" id="IPR026960">
    <property type="entry name" value="RVT-Znf"/>
</dbReference>
<feature type="domain" description="Reverse transcriptase zinc-binding" evidence="2">
    <location>
        <begin position="12"/>
        <end position="81"/>
    </location>
</feature>
<dbReference type="InterPro" id="IPR002156">
    <property type="entry name" value="RNaseH_domain"/>
</dbReference>
<dbReference type="GeneID" id="110799297"/>